<gene>
    <name evidence="16" type="ORF">ACFORJ_11425</name>
</gene>
<dbReference type="NCBIfam" id="TIGR00720">
    <property type="entry name" value="sda_mono"/>
    <property type="match status" value="1"/>
</dbReference>
<comment type="similarity">
    <text evidence="3">Belongs to the iron-sulfur dependent L-serine dehydratase family.</text>
</comment>
<dbReference type="InterPro" id="IPR004644">
    <property type="entry name" value="Fe-S_L-Ser_mono"/>
</dbReference>
<dbReference type="PANTHER" id="PTHR30182:SF1">
    <property type="entry name" value="L-SERINE DEHYDRATASE 1"/>
    <property type="match status" value="1"/>
</dbReference>
<comment type="catalytic activity">
    <reaction evidence="12">
        <text>L-serine = pyruvate + NH4(+)</text>
        <dbReference type="Rhea" id="RHEA:19169"/>
        <dbReference type="ChEBI" id="CHEBI:15361"/>
        <dbReference type="ChEBI" id="CHEBI:28938"/>
        <dbReference type="ChEBI" id="CHEBI:33384"/>
        <dbReference type="EC" id="4.3.1.17"/>
    </reaction>
</comment>
<comment type="cofactor">
    <cofactor evidence="1">
        <name>[4Fe-4S] cluster</name>
        <dbReference type="ChEBI" id="CHEBI:49883"/>
    </cofactor>
</comment>
<feature type="region of interest" description="Disordered" evidence="13">
    <location>
        <begin position="41"/>
        <end position="88"/>
    </location>
</feature>
<evidence type="ECO:0000259" key="14">
    <source>
        <dbReference type="Pfam" id="PF03313"/>
    </source>
</evidence>
<sequence>MTISVVDLFSIGIGPSSSHTVGPMWAAAGFMRGLPQKLRDAASPASVPASATELPQKLRDATAPVDDSSRGDAAAPVGDPSRANACSRTDSLTVDVELRGSLAATGRGHGTDRAVLLGLAGHAPETVPPDAEPLPGTDIPATGTVHAESGAFSYRITFDPREIDGHPNGMIFTARAGDEEFTQEWFSVGGGFVLSGEDMAAKNAAESGLGAGASTAGRRGAVPHPFTTGDELLARCRDSGLDVAEVMAANEAALHGGPETVDGHLDAVWRTMRECIDAGMAAEGILPGGLGVRRRAFELHRRLLSARADEKADALAAMEWVNLWALAVNEENAAGGRVVTAPTNGAAGIVPAVMRYARVYVAGFTPEAARRFLLAAGAIGIVVKENASISGAEVGCQGEVGSAAAMAAAGLCEVMGGDPRQVENAAEIALEHNLGLTCDPVGGLVQIPCIERNAVAAVQAINAARLARLGDGDHAVTLDEAVATMAATGRDMMTKYKETSTGGLAVALRMPVNRTEC</sequence>
<evidence type="ECO:0000256" key="6">
    <source>
        <dbReference type="ARBA" id="ARBA00022485"/>
    </source>
</evidence>
<dbReference type="SUPFAM" id="SSF143548">
    <property type="entry name" value="Serine metabolism enzymes domain"/>
    <property type="match status" value="1"/>
</dbReference>
<proteinExistence type="inferred from homology"/>
<evidence type="ECO:0000256" key="13">
    <source>
        <dbReference type="SAM" id="MobiDB-lite"/>
    </source>
</evidence>
<evidence type="ECO:0000256" key="10">
    <source>
        <dbReference type="ARBA" id="ARBA00023239"/>
    </source>
</evidence>
<dbReference type="EMBL" id="JBHRZN010000004">
    <property type="protein sequence ID" value="MFC3850767.1"/>
    <property type="molecule type" value="Genomic_DNA"/>
</dbReference>
<dbReference type="InterPro" id="IPR005131">
    <property type="entry name" value="Ser_deHydtase_bsu"/>
</dbReference>
<dbReference type="EC" id="4.3.1.17" evidence="4"/>
<dbReference type="Gene3D" id="3.30.1330.90">
    <property type="entry name" value="D-3-phosphoglycerate dehydrogenase, domain 3"/>
    <property type="match status" value="1"/>
</dbReference>
<protein>
    <recommendedName>
        <fullName evidence="4">L-serine ammonia-lyase</fullName>
        <ecNumber evidence="4">4.3.1.17</ecNumber>
    </recommendedName>
    <alternativeName>
        <fullName evidence="11">L-serine deaminase</fullName>
    </alternativeName>
</protein>
<keyword evidence="10 16" id="KW-0456">Lyase</keyword>
<dbReference type="GO" id="GO:0003941">
    <property type="term" value="F:L-serine ammonia-lyase activity"/>
    <property type="evidence" value="ECO:0007669"/>
    <property type="project" value="UniProtKB-EC"/>
</dbReference>
<dbReference type="Proteomes" id="UP001595751">
    <property type="component" value="Unassembled WGS sequence"/>
</dbReference>
<dbReference type="RefSeq" id="WP_290293047.1">
    <property type="nucleotide sequence ID" value="NZ_CP047211.1"/>
</dbReference>
<accession>A0ABV7ZQF4</accession>
<dbReference type="InterPro" id="IPR029009">
    <property type="entry name" value="ASB_dom_sf"/>
</dbReference>
<feature type="domain" description="Serine dehydratase beta chain" evidence="15">
    <location>
        <begin position="4"/>
        <end position="37"/>
    </location>
</feature>
<evidence type="ECO:0000256" key="7">
    <source>
        <dbReference type="ARBA" id="ARBA00022723"/>
    </source>
</evidence>
<dbReference type="Pfam" id="PF03315">
    <property type="entry name" value="SDH_beta"/>
    <property type="match status" value="2"/>
</dbReference>
<evidence type="ECO:0000313" key="17">
    <source>
        <dbReference type="Proteomes" id="UP001595751"/>
    </source>
</evidence>
<evidence type="ECO:0000256" key="2">
    <source>
        <dbReference type="ARBA" id="ARBA00004742"/>
    </source>
</evidence>
<name>A0ABV7ZQF4_9CORY</name>
<feature type="domain" description="Serine dehydratase-like alpha subunit" evidence="14">
    <location>
        <begin position="239"/>
        <end position="505"/>
    </location>
</feature>
<comment type="caution">
    <text evidence="16">The sequence shown here is derived from an EMBL/GenBank/DDBJ whole genome shotgun (WGS) entry which is preliminary data.</text>
</comment>
<keyword evidence="7" id="KW-0479">Metal-binding</keyword>
<keyword evidence="5" id="KW-0312">Gluconeogenesis</keyword>
<dbReference type="InterPro" id="IPR051318">
    <property type="entry name" value="Fe-S_L-Ser"/>
</dbReference>
<evidence type="ECO:0000256" key="4">
    <source>
        <dbReference type="ARBA" id="ARBA00012093"/>
    </source>
</evidence>
<evidence type="ECO:0000256" key="5">
    <source>
        <dbReference type="ARBA" id="ARBA00022432"/>
    </source>
</evidence>
<evidence type="ECO:0000256" key="12">
    <source>
        <dbReference type="ARBA" id="ARBA00049406"/>
    </source>
</evidence>
<dbReference type="InterPro" id="IPR005130">
    <property type="entry name" value="Ser_deHydtase-like_asu"/>
</dbReference>
<dbReference type="PANTHER" id="PTHR30182">
    <property type="entry name" value="L-SERINE DEHYDRATASE"/>
    <property type="match status" value="1"/>
</dbReference>
<organism evidence="16 17">
    <name type="scientific">Corynebacterium hansenii</name>
    <dbReference type="NCBI Taxonomy" id="394964"/>
    <lineage>
        <taxon>Bacteria</taxon>
        <taxon>Bacillati</taxon>
        <taxon>Actinomycetota</taxon>
        <taxon>Actinomycetes</taxon>
        <taxon>Mycobacteriales</taxon>
        <taxon>Corynebacteriaceae</taxon>
        <taxon>Corynebacterium</taxon>
    </lineage>
</organism>
<keyword evidence="6" id="KW-0004">4Fe-4S</keyword>
<evidence type="ECO:0000259" key="15">
    <source>
        <dbReference type="Pfam" id="PF03315"/>
    </source>
</evidence>
<keyword evidence="17" id="KW-1185">Reference proteome</keyword>
<evidence type="ECO:0000256" key="8">
    <source>
        <dbReference type="ARBA" id="ARBA00023004"/>
    </source>
</evidence>
<dbReference type="Pfam" id="PF03313">
    <property type="entry name" value="SDH_alpha"/>
    <property type="match status" value="1"/>
</dbReference>
<evidence type="ECO:0000256" key="1">
    <source>
        <dbReference type="ARBA" id="ARBA00001966"/>
    </source>
</evidence>
<keyword evidence="8" id="KW-0408">Iron</keyword>
<evidence type="ECO:0000256" key="11">
    <source>
        <dbReference type="ARBA" id="ARBA00041766"/>
    </source>
</evidence>
<comment type="pathway">
    <text evidence="2">Carbohydrate biosynthesis; gluconeogenesis.</text>
</comment>
<evidence type="ECO:0000313" key="16">
    <source>
        <dbReference type="EMBL" id="MFC3850767.1"/>
    </source>
</evidence>
<feature type="domain" description="Serine dehydratase beta chain" evidence="15">
    <location>
        <begin position="91"/>
        <end position="196"/>
    </location>
</feature>
<evidence type="ECO:0000256" key="9">
    <source>
        <dbReference type="ARBA" id="ARBA00023014"/>
    </source>
</evidence>
<keyword evidence="9" id="KW-0411">Iron-sulfur</keyword>
<evidence type="ECO:0000256" key="3">
    <source>
        <dbReference type="ARBA" id="ARBA00008636"/>
    </source>
</evidence>
<reference evidence="17" key="1">
    <citation type="journal article" date="2019" name="Int. J. Syst. Evol. Microbiol.">
        <title>The Global Catalogue of Microorganisms (GCM) 10K type strain sequencing project: providing services to taxonomists for standard genome sequencing and annotation.</title>
        <authorList>
            <consortium name="The Broad Institute Genomics Platform"/>
            <consortium name="The Broad Institute Genome Sequencing Center for Infectious Disease"/>
            <person name="Wu L."/>
            <person name="Ma J."/>
        </authorList>
    </citation>
    <scope>NUCLEOTIDE SEQUENCE [LARGE SCALE GENOMIC DNA]</scope>
    <source>
        <strain evidence="17">CCUG 53252</strain>
    </source>
</reference>
<feature type="compositionally biased region" description="Low complexity" evidence="13">
    <location>
        <begin position="41"/>
        <end position="51"/>
    </location>
</feature>